<dbReference type="Gene3D" id="1.10.510.10">
    <property type="entry name" value="Transferase(Phosphotransferase) domain 1"/>
    <property type="match status" value="1"/>
</dbReference>
<proteinExistence type="predicted"/>
<gene>
    <name evidence="2" type="ORF">Mgra_00007893</name>
</gene>
<dbReference type="PROSITE" id="PS50011">
    <property type="entry name" value="PROTEIN_KINASE_DOM"/>
    <property type="match status" value="1"/>
</dbReference>
<dbReference type="GO" id="GO:0005524">
    <property type="term" value="F:ATP binding"/>
    <property type="evidence" value="ECO:0007669"/>
    <property type="project" value="InterPro"/>
</dbReference>
<protein>
    <submittedName>
        <fullName evidence="2">Protein kinase domain-containing protein</fullName>
    </submittedName>
</protein>
<dbReference type="Proteomes" id="UP000605970">
    <property type="component" value="Unassembled WGS sequence"/>
</dbReference>
<sequence length="276" mass="32128">MLFYLYYFPYKKLTCPCEETINGIDLKLTNEYINKKSFGNIDRLYIHNIATDQPIGCLKSGKYKKYGLNSKKFGRTHFGVKHAYWESENKCVALKKSEIKKGMRDPITFMDLSDVRKLAIEREVEVLEYINKNVNDDKRNYIIKMFGYEERNNGKNLRQYYDEKIKEQGGEVERRENEELLLKIIKGAAKALEQFHNFGVHGDNPELDFIEVKIIDFNLSIVGDLRTLLDTGLLSRPFKAPEIKNTDNLTRAADIWAFGQMCQMTICGYEPSITQN</sequence>
<dbReference type="InterPro" id="IPR000719">
    <property type="entry name" value="Prot_kinase_dom"/>
</dbReference>
<keyword evidence="2" id="KW-0808">Transferase</keyword>
<dbReference type="EMBL" id="JABEBT010000096">
    <property type="protein sequence ID" value="KAF7632671.1"/>
    <property type="molecule type" value="Genomic_DNA"/>
</dbReference>
<dbReference type="InterPro" id="IPR011009">
    <property type="entry name" value="Kinase-like_dom_sf"/>
</dbReference>
<dbReference type="SUPFAM" id="SSF56112">
    <property type="entry name" value="Protein kinase-like (PK-like)"/>
    <property type="match status" value="1"/>
</dbReference>
<evidence type="ECO:0000313" key="3">
    <source>
        <dbReference type="Proteomes" id="UP000605970"/>
    </source>
</evidence>
<dbReference type="GO" id="GO:0004672">
    <property type="term" value="F:protein kinase activity"/>
    <property type="evidence" value="ECO:0007669"/>
    <property type="project" value="InterPro"/>
</dbReference>
<evidence type="ECO:0000259" key="1">
    <source>
        <dbReference type="PROSITE" id="PS50011"/>
    </source>
</evidence>
<keyword evidence="3" id="KW-1185">Reference proteome</keyword>
<dbReference type="AlphaFoldDB" id="A0A8S9ZHF2"/>
<keyword evidence="2" id="KW-0418">Kinase</keyword>
<evidence type="ECO:0000313" key="2">
    <source>
        <dbReference type="EMBL" id="KAF7632671.1"/>
    </source>
</evidence>
<dbReference type="Pfam" id="PF00069">
    <property type="entry name" value="Pkinase"/>
    <property type="match status" value="1"/>
</dbReference>
<name>A0A8S9ZHF2_9BILA</name>
<dbReference type="OrthoDB" id="4062651at2759"/>
<accession>A0A8S9ZHF2</accession>
<comment type="caution">
    <text evidence="2">The sequence shown here is derived from an EMBL/GenBank/DDBJ whole genome shotgun (WGS) entry which is preliminary data.</text>
</comment>
<organism evidence="2 3">
    <name type="scientific">Meloidogyne graminicola</name>
    <dbReference type="NCBI Taxonomy" id="189291"/>
    <lineage>
        <taxon>Eukaryota</taxon>
        <taxon>Metazoa</taxon>
        <taxon>Ecdysozoa</taxon>
        <taxon>Nematoda</taxon>
        <taxon>Chromadorea</taxon>
        <taxon>Rhabditida</taxon>
        <taxon>Tylenchina</taxon>
        <taxon>Tylenchomorpha</taxon>
        <taxon>Tylenchoidea</taxon>
        <taxon>Meloidogynidae</taxon>
        <taxon>Meloidogyninae</taxon>
        <taxon>Meloidogyne</taxon>
    </lineage>
</organism>
<feature type="domain" description="Protein kinase" evidence="1">
    <location>
        <begin position="67"/>
        <end position="276"/>
    </location>
</feature>
<reference evidence="2" key="1">
    <citation type="journal article" date="2020" name="Ecol. Evol.">
        <title>Genome structure and content of the rice root-knot nematode (Meloidogyne graminicola).</title>
        <authorList>
            <person name="Phan N.T."/>
            <person name="Danchin E.G.J."/>
            <person name="Klopp C."/>
            <person name="Perfus-Barbeoch L."/>
            <person name="Kozlowski D.K."/>
            <person name="Koutsovoulos G.D."/>
            <person name="Lopez-Roques C."/>
            <person name="Bouchez O."/>
            <person name="Zahm M."/>
            <person name="Besnard G."/>
            <person name="Bellafiore S."/>
        </authorList>
    </citation>
    <scope>NUCLEOTIDE SEQUENCE</scope>
    <source>
        <strain evidence="2">VN-18</strain>
    </source>
</reference>